<protein>
    <submittedName>
        <fullName evidence="1">Uncharacterized protein</fullName>
    </submittedName>
</protein>
<evidence type="ECO:0000313" key="2">
    <source>
        <dbReference type="Proteomes" id="UP000703269"/>
    </source>
</evidence>
<dbReference type="AlphaFoldDB" id="A0A9P3LH79"/>
<proteinExistence type="predicted"/>
<sequence length="111" mass="12142">MSCRSPTYTGQQHHLTQKRTVLCQPALPPVSSDFSCTAKQPRTPMPIPGLVPCACAATTLSLFLPARDHSVPAPVYASEGRVRPCPLPTEIVTEAWRPPVRVLRRAEPASW</sequence>
<reference evidence="1 2" key="1">
    <citation type="submission" date="2021-08" db="EMBL/GenBank/DDBJ databases">
        <title>Draft Genome Sequence of Phanerochaete sordida strain YK-624.</title>
        <authorList>
            <person name="Mori T."/>
            <person name="Dohra H."/>
            <person name="Suzuki T."/>
            <person name="Kawagishi H."/>
            <person name="Hirai H."/>
        </authorList>
    </citation>
    <scope>NUCLEOTIDE SEQUENCE [LARGE SCALE GENOMIC DNA]</scope>
    <source>
        <strain evidence="1 2">YK-624</strain>
    </source>
</reference>
<organism evidence="1 2">
    <name type="scientific">Phanerochaete sordida</name>
    <dbReference type="NCBI Taxonomy" id="48140"/>
    <lineage>
        <taxon>Eukaryota</taxon>
        <taxon>Fungi</taxon>
        <taxon>Dikarya</taxon>
        <taxon>Basidiomycota</taxon>
        <taxon>Agaricomycotina</taxon>
        <taxon>Agaricomycetes</taxon>
        <taxon>Polyporales</taxon>
        <taxon>Phanerochaetaceae</taxon>
        <taxon>Phanerochaete</taxon>
    </lineage>
</organism>
<keyword evidence="2" id="KW-1185">Reference proteome</keyword>
<evidence type="ECO:0000313" key="1">
    <source>
        <dbReference type="EMBL" id="GJE95261.1"/>
    </source>
</evidence>
<dbReference type="EMBL" id="BPQB01000047">
    <property type="protein sequence ID" value="GJE95261.1"/>
    <property type="molecule type" value="Genomic_DNA"/>
</dbReference>
<comment type="caution">
    <text evidence="1">The sequence shown here is derived from an EMBL/GenBank/DDBJ whole genome shotgun (WGS) entry which is preliminary data.</text>
</comment>
<gene>
    <name evidence="1" type="ORF">PsYK624_114440</name>
</gene>
<dbReference type="Proteomes" id="UP000703269">
    <property type="component" value="Unassembled WGS sequence"/>
</dbReference>
<name>A0A9P3LH79_9APHY</name>
<accession>A0A9P3LH79</accession>